<organism evidence="2 3">
    <name type="scientific">Patiria miniata</name>
    <name type="common">Bat star</name>
    <name type="synonym">Asterina miniata</name>
    <dbReference type="NCBI Taxonomy" id="46514"/>
    <lineage>
        <taxon>Eukaryota</taxon>
        <taxon>Metazoa</taxon>
        <taxon>Echinodermata</taxon>
        <taxon>Eleutherozoa</taxon>
        <taxon>Asterozoa</taxon>
        <taxon>Asteroidea</taxon>
        <taxon>Valvatacea</taxon>
        <taxon>Valvatida</taxon>
        <taxon>Asterinidae</taxon>
        <taxon>Patiria</taxon>
    </lineage>
</organism>
<name>A0A914B3C9_PATMI</name>
<keyword evidence="3" id="KW-1185">Reference proteome</keyword>
<dbReference type="PANTHER" id="PTHR11158">
    <property type="entry name" value="MSF1/PX19 RELATED"/>
    <property type="match status" value="1"/>
</dbReference>
<dbReference type="OrthoDB" id="341300at2759"/>
<dbReference type="GeneID" id="119739808"/>
<dbReference type="AlphaFoldDB" id="A0A914B3C9"/>
<dbReference type="InterPro" id="IPR037365">
    <property type="entry name" value="Slowmo/Ups"/>
</dbReference>
<dbReference type="InterPro" id="IPR006797">
    <property type="entry name" value="PRELI/MSF1_dom"/>
</dbReference>
<feature type="domain" description="PRELI/MSF1" evidence="1">
    <location>
        <begin position="27"/>
        <end position="197"/>
    </location>
</feature>
<proteinExistence type="predicted"/>
<evidence type="ECO:0000259" key="1">
    <source>
        <dbReference type="PROSITE" id="PS50904"/>
    </source>
</evidence>
<dbReference type="EnsemblMetazoa" id="XM_038214892.1">
    <property type="protein sequence ID" value="XP_038070820.1"/>
    <property type="gene ID" value="LOC119739808"/>
</dbReference>
<sequence length="230" mass="26441">MPLHASVREPTCGRAILWTVLLSRFKMKYFTTVELFKHTWDHVASALWQKYPNPYSKHVLTEDVISRVLRGTELVTQRLLTKTNRLPKWGNYIFGNHARQVCIVEESVVDPVKKTFTIYTRNVGFTKLMVVTEKQIYRPAQDNKDWTQLEKHSWVDSSVKGVATAIQHFGMERYKANQTKSTKGLNYVLENMFVPDRPPTEGFPADMARLRDSAKAKAKGMAAKARPVVQ</sequence>
<evidence type="ECO:0000313" key="3">
    <source>
        <dbReference type="Proteomes" id="UP000887568"/>
    </source>
</evidence>
<protein>
    <recommendedName>
        <fullName evidence="1">PRELI/MSF1 domain-containing protein</fullName>
    </recommendedName>
</protein>
<dbReference type="Proteomes" id="UP000887568">
    <property type="component" value="Unplaced"/>
</dbReference>
<dbReference type="PROSITE" id="PS50904">
    <property type="entry name" value="PRELI_MSF1"/>
    <property type="match status" value="1"/>
</dbReference>
<dbReference type="Pfam" id="PF04707">
    <property type="entry name" value="PRELI"/>
    <property type="match status" value="1"/>
</dbReference>
<evidence type="ECO:0000313" key="2">
    <source>
        <dbReference type="EnsemblMetazoa" id="XP_038070820.1"/>
    </source>
</evidence>
<accession>A0A914B3C9</accession>
<dbReference type="OMA" id="WNLNHTK"/>
<dbReference type="GO" id="GO:0005758">
    <property type="term" value="C:mitochondrial intermembrane space"/>
    <property type="evidence" value="ECO:0007669"/>
    <property type="project" value="InterPro"/>
</dbReference>
<reference evidence="2" key="1">
    <citation type="submission" date="2022-11" db="UniProtKB">
        <authorList>
            <consortium name="EnsemblMetazoa"/>
        </authorList>
    </citation>
    <scope>IDENTIFICATION</scope>
</reference>
<dbReference type="RefSeq" id="XP_038070820.1">
    <property type="nucleotide sequence ID" value="XM_038214892.1"/>
</dbReference>